<comment type="caution">
    <text evidence="4">The sequence shown here is derived from an EMBL/GenBank/DDBJ whole genome shotgun (WGS) entry which is preliminary data.</text>
</comment>
<organism evidence="4 5">
    <name type="scientific">Kipferlia bialata</name>
    <dbReference type="NCBI Taxonomy" id="797122"/>
    <lineage>
        <taxon>Eukaryota</taxon>
        <taxon>Metamonada</taxon>
        <taxon>Carpediemonas-like organisms</taxon>
        <taxon>Kipferlia</taxon>
    </lineage>
</organism>
<dbReference type="InterPro" id="IPR015915">
    <property type="entry name" value="Kelch-typ_b-propeller"/>
</dbReference>
<dbReference type="OrthoDB" id="191037at2759"/>
<dbReference type="Proteomes" id="UP000265618">
    <property type="component" value="Unassembled WGS sequence"/>
</dbReference>
<evidence type="ECO:0000313" key="5">
    <source>
        <dbReference type="Proteomes" id="UP000265618"/>
    </source>
</evidence>
<evidence type="ECO:0000313" key="4">
    <source>
        <dbReference type="EMBL" id="GIQ80328.1"/>
    </source>
</evidence>
<name>A0A9K3CNB1_9EUKA</name>
<accession>A0A9K3CNB1</accession>
<dbReference type="PANTHER" id="PTHR45632:SF3">
    <property type="entry name" value="KELCH-LIKE PROTEIN 32"/>
    <property type="match status" value="1"/>
</dbReference>
<feature type="region of interest" description="Disordered" evidence="3">
    <location>
        <begin position="310"/>
        <end position="342"/>
    </location>
</feature>
<reference evidence="4 5" key="1">
    <citation type="journal article" date="2018" name="PLoS ONE">
        <title>The draft genome of Kipferlia bialata reveals reductive genome evolution in fornicate parasites.</title>
        <authorList>
            <person name="Tanifuji G."/>
            <person name="Takabayashi S."/>
            <person name="Kume K."/>
            <person name="Takagi M."/>
            <person name="Nakayama T."/>
            <person name="Kamikawa R."/>
            <person name="Inagaki Y."/>
            <person name="Hashimoto T."/>
        </authorList>
    </citation>
    <scope>NUCLEOTIDE SEQUENCE [LARGE SCALE GENOMIC DNA]</scope>
    <source>
        <strain evidence="4">NY0173</strain>
    </source>
</reference>
<proteinExistence type="predicted"/>
<dbReference type="AlphaFoldDB" id="A0A9K3CNB1"/>
<dbReference type="Pfam" id="PF01344">
    <property type="entry name" value="Kelch_1"/>
    <property type="match status" value="1"/>
</dbReference>
<evidence type="ECO:0000256" key="3">
    <source>
        <dbReference type="SAM" id="MobiDB-lite"/>
    </source>
</evidence>
<dbReference type="Gene3D" id="2.120.10.80">
    <property type="entry name" value="Kelch-type beta propeller"/>
    <property type="match status" value="1"/>
</dbReference>
<dbReference type="PANTHER" id="PTHR45632">
    <property type="entry name" value="LD33804P"/>
    <property type="match status" value="1"/>
</dbReference>
<dbReference type="SUPFAM" id="SSF117281">
    <property type="entry name" value="Kelch motif"/>
    <property type="match status" value="1"/>
</dbReference>
<dbReference type="EMBL" id="BDIP01000145">
    <property type="protein sequence ID" value="GIQ80328.1"/>
    <property type="molecule type" value="Genomic_DNA"/>
</dbReference>
<keyword evidence="5" id="KW-1185">Reference proteome</keyword>
<dbReference type="InterPro" id="IPR006652">
    <property type="entry name" value="Kelch_1"/>
</dbReference>
<evidence type="ECO:0000256" key="2">
    <source>
        <dbReference type="ARBA" id="ARBA00022737"/>
    </source>
</evidence>
<sequence>MDFKRVTIDHDPREFCAMVDVSVPSYTGPAGATYRVMIVGDGAKRDKGRCVIASIGPNATVTEVQSGCPSTPSTPDSLSLSRIGDKVYMVIGCADEDGDRLQDDLHIYDIGSKKWSKSSSPCPVRDGHAAVVSDGLLICAGGGYGAETRRTWQYDPDEDDWTRLADSPINLSYAAGTAVDEMCHFVGNLAYSHRTHAVYDTITDRWEKRGVTPCQVYNAAAVTIEAGGESGTGGQEIWLIGGFREVGGIRVTGRVHRLSLSTCEWEEVGAGIPISNVGGNSACRVGDDHTVPTLLVHGPDGSVLVECHGRTDTTTADTERERRRERVPPRGEGTHPAVYEEPDNQWVSDIAKSSFNC</sequence>
<feature type="compositionally biased region" description="Basic and acidic residues" evidence="3">
    <location>
        <begin position="310"/>
        <end position="333"/>
    </location>
</feature>
<gene>
    <name evidence="4" type="ORF">KIPB_001108</name>
</gene>
<protein>
    <submittedName>
        <fullName evidence="4">Uncharacterized protein</fullName>
    </submittedName>
</protein>
<keyword evidence="1" id="KW-0880">Kelch repeat</keyword>
<evidence type="ECO:0000256" key="1">
    <source>
        <dbReference type="ARBA" id="ARBA00022441"/>
    </source>
</evidence>
<keyword evidence="2" id="KW-0677">Repeat</keyword>